<name>A0A088CD67_9CAUD</name>
<evidence type="ECO:0000313" key="3">
    <source>
        <dbReference type="Proteomes" id="UP000029366"/>
    </source>
</evidence>
<dbReference type="Pfam" id="PF21721">
    <property type="entry name" value="Gp38_N"/>
    <property type="match status" value="1"/>
</dbReference>
<dbReference type="RefSeq" id="YP_009100279.1">
    <property type="nucleotide sequence ID" value="NC_025434.1"/>
</dbReference>
<dbReference type="GeneID" id="22277222"/>
<reference evidence="2 3" key="1">
    <citation type="journal article" date="2014" name="Emerg. Infect. Dis.">
        <title>Clinical Isolates of Shiga Toxin 1a-Producing Shigella flexneri with an Epidemiological Link to Recent Travel to Hispaniola.</title>
        <authorList>
            <person name="Gray M.D."/>
            <person name="Lampel K.A."/>
            <person name="Strockbine N.A."/>
            <person name="Fernandez R.E."/>
            <person name="Melton-Celsa A.R."/>
            <person name="Maurelli A.T."/>
        </authorList>
    </citation>
    <scope>NUCLEOTIDE SEQUENCE [LARGE SCALE GENOMIC DNA]</scope>
</reference>
<evidence type="ECO:0000313" key="2">
    <source>
        <dbReference type="EMBL" id="AHZ95223.1"/>
    </source>
</evidence>
<dbReference type="SMR" id="A0A088CD67"/>
<protein>
    <recommendedName>
        <fullName evidence="1">Phage tail fibre adhesin Gp38 N-terminal domain-containing protein</fullName>
    </recommendedName>
</protein>
<feature type="domain" description="Phage tail fibre adhesin Gp38 N-terminal" evidence="1">
    <location>
        <begin position="1"/>
        <end position="40"/>
    </location>
</feature>
<dbReference type="EMBL" id="KJ603229">
    <property type="protein sequence ID" value="AHZ95223.1"/>
    <property type="molecule type" value="Genomic_DNA"/>
</dbReference>
<proteinExistence type="predicted"/>
<evidence type="ECO:0000259" key="1">
    <source>
        <dbReference type="Pfam" id="PF21721"/>
    </source>
</evidence>
<keyword evidence="3" id="KW-1185">Reference proteome</keyword>
<organism evidence="2 3">
    <name type="scientific">Shigella phage POCJ13</name>
    <dbReference type="NCBI Taxonomy" id="1498227"/>
    <lineage>
        <taxon>Viruses</taxon>
        <taxon>Duplodnaviria</taxon>
        <taxon>Heunggongvirae</taxon>
        <taxon>Uroviricota</taxon>
        <taxon>Caudoviricetes</taxon>
        <taxon>Sepvirinae</taxon>
        <taxon>Diegovirus</taxon>
        <taxon>Diegovirus POCJ13</taxon>
    </lineage>
</organism>
<dbReference type="OrthoDB" id="24283at10239"/>
<accession>A0A088CD67</accession>
<dbReference type="Proteomes" id="UP000029366">
    <property type="component" value="Segment"/>
</dbReference>
<dbReference type="InterPro" id="IPR048291">
    <property type="entry name" value="Gp38_N"/>
</dbReference>
<dbReference type="KEGG" id="vg:22277222"/>
<sequence>MGVASGWVGSSAVSVTGERSMKSAGAKLKLSTPFYMSQMVGKSVQDFSITVGRSNFVVLVQATNIQIVPVNNNYGGYSNNSTTTGAGSAVSSRVQTQNPAGSINGSLLGCSITHLSQTQDSTKMYLGLTNGPNQNFTLSFDGTNISFTPSSFANNTRHYSAIVSKNWLFNQNGKTISVYKV</sequence>